<name>I3SS08_LOTJA</name>
<dbReference type="EMBL" id="BT143256">
    <property type="protein sequence ID" value="AFK43050.1"/>
    <property type="molecule type" value="mRNA"/>
</dbReference>
<reference evidence="1" key="1">
    <citation type="submission" date="2012-05" db="EMBL/GenBank/DDBJ databases">
        <authorList>
            <person name="Krishnakumar V."/>
            <person name="Cheung F."/>
            <person name="Xiao Y."/>
            <person name="Chan A."/>
            <person name="Moskal W.A."/>
            <person name="Town C.D."/>
        </authorList>
    </citation>
    <scope>NUCLEOTIDE SEQUENCE</scope>
</reference>
<protein>
    <submittedName>
        <fullName evidence="1">Uncharacterized protein</fullName>
    </submittedName>
</protein>
<dbReference type="AlphaFoldDB" id="I3SS08"/>
<accession>I3SS08</accession>
<sequence length="294" mass="31567">MTATARVLPISNEKFKKTLSWPMSSCASLSMEKVVSSVARHTSPDSNICVYISNGVPFFYGPETKDRIASLNEFVRSSSTPDDAPEAIIVAALKQRGSGKYTAPIGYVSSNSFYEDDVGMGAANYPPMVINDDNGKACKVVDWDKELGKIYKARTMNGKASPSAPPFWYDNFGKDTPAASASSYGYPSVLNEDHDDDGIGTVSFSNNRYCCIGGNGGGESSSEASTAYSFKNAIVKDSDEASSTGRGSTAPKKMKKKDNNFDTGVDCMAGFGGCVPFKFKIWVKRSKDVYAIDG</sequence>
<organism evidence="1">
    <name type="scientific">Lotus japonicus</name>
    <name type="common">Lotus corniculatus var. japonicus</name>
    <dbReference type="NCBI Taxonomy" id="34305"/>
    <lineage>
        <taxon>Eukaryota</taxon>
        <taxon>Viridiplantae</taxon>
        <taxon>Streptophyta</taxon>
        <taxon>Embryophyta</taxon>
        <taxon>Tracheophyta</taxon>
        <taxon>Spermatophyta</taxon>
        <taxon>Magnoliopsida</taxon>
        <taxon>eudicotyledons</taxon>
        <taxon>Gunneridae</taxon>
        <taxon>Pentapetalae</taxon>
        <taxon>rosids</taxon>
        <taxon>fabids</taxon>
        <taxon>Fabales</taxon>
        <taxon>Fabaceae</taxon>
        <taxon>Papilionoideae</taxon>
        <taxon>50 kb inversion clade</taxon>
        <taxon>NPAAA clade</taxon>
        <taxon>Hologalegina</taxon>
        <taxon>robinioid clade</taxon>
        <taxon>Loteae</taxon>
        <taxon>Lotus</taxon>
    </lineage>
</organism>
<proteinExistence type="evidence at transcript level"/>
<evidence type="ECO:0000313" key="1">
    <source>
        <dbReference type="EMBL" id="AFK43050.1"/>
    </source>
</evidence>